<proteinExistence type="predicted"/>
<dbReference type="EMBL" id="JACHGJ010000006">
    <property type="protein sequence ID" value="MBB6481530.1"/>
    <property type="molecule type" value="Genomic_DNA"/>
</dbReference>
<organism evidence="1 2">
    <name type="scientific">Spirochaeta isovalerica</name>
    <dbReference type="NCBI Taxonomy" id="150"/>
    <lineage>
        <taxon>Bacteria</taxon>
        <taxon>Pseudomonadati</taxon>
        <taxon>Spirochaetota</taxon>
        <taxon>Spirochaetia</taxon>
        <taxon>Spirochaetales</taxon>
        <taxon>Spirochaetaceae</taxon>
        <taxon>Spirochaeta</taxon>
    </lineage>
</organism>
<keyword evidence="2" id="KW-1185">Reference proteome</keyword>
<reference evidence="1 2" key="1">
    <citation type="submission" date="2020-08" db="EMBL/GenBank/DDBJ databases">
        <title>Genomic Encyclopedia of Type Strains, Phase IV (KMG-IV): sequencing the most valuable type-strain genomes for metagenomic binning, comparative biology and taxonomic classification.</title>
        <authorList>
            <person name="Goeker M."/>
        </authorList>
    </citation>
    <scope>NUCLEOTIDE SEQUENCE [LARGE SCALE GENOMIC DNA]</scope>
    <source>
        <strain evidence="1 2">DSM 2461</strain>
    </source>
</reference>
<accession>A0A841REV3</accession>
<name>A0A841REV3_9SPIO</name>
<dbReference type="RefSeq" id="WP_184747767.1">
    <property type="nucleotide sequence ID" value="NZ_JACHGJ010000006.1"/>
</dbReference>
<dbReference type="Proteomes" id="UP000587760">
    <property type="component" value="Unassembled WGS sequence"/>
</dbReference>
<evidence type="ECO:0000313" key="1">
    <source>
        <dbReference type="EMBL" id="MBB6481530.1"/>
    </source>
</evidence>
<evidence type="ECO:0000313" key="2">
    <source>
        <dbReference type="Proteomes" id="UP000587760"/>
    </source>
</evidence>
<sequence>MTIPKTPKGISNRITKIRSQLSAFKREYGFIDDGGGARYYLFYLYFLLGDNRRSSEYIRWFQKDFPDDSGEPFALLCWALILHRMGKDGNYILARTMLSNIYLLPHLLGEEMPEEIPHSSNWNGADFLEYTPERILEAITDDDLSWIRERFHSERFQKVLNRHIEIEKELEDTPRGDRRSALVHELYSLLDGWR</sequence>
<comment type="caution">
    <text evidence="1">The sequence shown here is derived from an EMBL/GenBank/DDBJ whole genome shotgun (WGS) entry which is preliminary data.</text>
</comment>
<protein>
    <submittedName>
        <fullName evidence="1">Uncharacterized protein</fullName>
    </submittedName>
</protein>
<gene>
    <name evidence="1" type="ORF">HNR50_003210</name>
</gene>
<dbReference type="AlphaFoldDB" id="A0A841REV3"/>